<gene>
    <name evidence="3" type="ORF">KUV50_04790</name>
</gene>
<proteinExistence type="predicted"/>
<sequence length="182" mass="20262">MKTFIMRTRWVIGAVALIALLVTDGQSQNDTPLRLNDAQIASAAVTANQVDVNYGKLALKKSKRAEVKKFAETMIRDHSGVIDQAMDLAKKLGVTPEDNPLTQQLTQGEEETTKKLEGLKRKKFDKAYIDNEVAYHEAVIAAVKDILIPQTQNEELKALLVQVAPVLEHHLKMAKETQANFK</sequence>
<dbReference type="InterPro" id="IPR025419">
    <property type="entry name" value="DUF4142"/>
</dbReference>
<dbReference type="InterPro" id="IPR012347">
    <property type="entry name" value="Ferritin-like"/>
</dbReference>
<dbReference type="RefSeq" id="WP_222578963.1">
    <property type="nucleotide sequence ID" value="NZ_JAHVHU010000005.1"/>
</dbReference>
<evidence type="ECO:0000313" key="3">
    <source>
        <dbReference type="EMBL" id="MBY5957441.1"/>
    </source>
</evidence>
<feature type="chain" id="PRO_5038130999" evidence="1">
    <location>
        <begin position="28"/>
        <end position="182"/>
    </location>
</feature>
<dbReference type="AlphaFoldDB" id="A0A953HSH2"/>
<evidence type="ECO:0000259" key="2">
    <source>
        <dbReference type="Pfam" id="PF13628"/>
    </source>
</evidence>
<feature type="signal peptide" evidence="1">
    <location>
        <begin position="1"/>
        <end position="27"/>
    </location>
</feature>
<evidence type="ECO:0000256" key="1">
    <source>
        <dbReference type="SAM" id="SignalP"/>
    </source>
</evidence>
<feature type="domain" description="DUF4142" evidence="2">
    <location>
        <begin position="36"/>
        <end position="176"/>
    </location>
</feature>
<dbReference type="PANTHER" id="PTHR38593">
    <property type="entry name" value="BLR2558 PROTEIN"/>
    <property type="match status" value="1"/>
</dbReference>
<protein>
    <submittedName>
        <fullName evidence="3">DUF4142 domain-containing protein</fullName>
    </submittedName>
</protein>
<dbReference type="Pfam" id="PF13628">
    <property type="entry name" value="DUF4142"/>
    <property type="match status" value="1"/>
</dbReference>
<name>A0A953HSH2_9BACT</name>
<dbReference type="EMBL" id="JAHVHU010000005">
    <property type="protein sequence ID" value="MBY5957441.1"/>
    <property type="molecule type" value="Genomic_DNA"/>
</dbReference>
<dbReference type="PANTHER" id="PTHR38593:SF1">
    <property type="entry name" value="BLR2558 PROTEIN"/>
    <property type="match status" value="1"/>
</dbReference>
<keyword evidence="4" id="KW-1185">Reference proteome</keyword>
<dbReference type="Proteomes" id="UP000753961">
    <property type="component" value="Unassembled WGS sequence"/>
</dbReference>
<evidence type="ECO:0000313" key="4">
    <source>
        <dbReference type="Proteomes" id="UP000753961"/>
    </source>
</evidence>
<organism evidence="3 4">
    <name type="scientific">Membranihabitans marinus</name>
    <dbReference type="NCBI Taxonomy" id="1227546"/>
    <lineage>
        <taxon>Bacteria</taxon>
        <taxon>Pseudomonadati</taxon>
        <taxon>Bacteroidota</taxon>
        <taxon>Saprospiria</taxon>
        <taxon>Saprospirales</taxon>
        <taxon>Saprospiraceae</taxon>
        <taxon>Membranihabitans</taxon>
    </lineage>
</organism>
<reference evidence="3" key="1">
    <citation type="submission" date="2021-06" db="EMBL/GenBank/DDBJ databases">
        <title>44 bacteria genomes isolated from Dapeng, Shenzhen.</title>
        <authorList>
            <person name="Zheng W."/>
            <person name="Yu S."/>
            <person name="Huang Y."/>
        </authorList>
    </citation>
    <scope>NUCLEOTIDE SEQUENCE</scope>
    <source>
        <strain evidence="3">DP5N28-2</strain>
    </source>
</reference>
<dbReference type="Gene3D" id="1.20.1260.10">
    <property type="match status" value="1"/>
</dbReference>
<keyword evidence="1" id="KW-0732">Signal</keyword>
<comment type="caution">
    <text evidence="3">The sequence shown here is derived from an EMBL/GenBank/DDBJ whole genome shotgun (WGS) entry which is preliminary data.</text>
</comment>
<accession>A0A953HSH2</accession>